<feature type="region of interest" description="Disordered" evidence="8">
    <location>
        <begin position="13"/>
        <end position="33"/>
    </location>
</feature>
<dbReference type="PANTHER" id="PTHR24027:SF422">
    <property type="entry name" value="CADHERIN DOMAIN-CONTAINING PROTEIN"/>
    <property type="match status" value="1"/>
</dbReference>
<reference evidence="13" key="1">
    <citation type="journal article" date="2019" name="Int. J. Syst. Evol. Microbiol.">
        <title>The Global Catalogue of Microorganisms (GCM) 10K type strain sequencing project: providing services to taxonomists for standard genome sequencing and annotation.</title>
        <authorList>
            <consortium name="The Broad Institute Genomics Platform"/>
            <consortium name="The Broad Institute Genome Sequencing Center for Infectious Disease"/>
            <person name="Wu L."/>
            <person name="Ma J."/>
        </authorList>
    </citation>
    <scope>NUCLEOTIDE SEQUENCE [LARGE SCALE GENOMIC DNA]</scope>
    <source>
        <strain evidence="13">KCTC 33676</strain>
    </source>
</reference>
<proteinExistence type="predicted"/>
<dbReference type="PROSITE" id="PS50268">
    <property type="entry name" value="CADHERIN_2"/>
    <property type="match status" value="6"/>
</dbReference>
<evidence type="ECO:0000256" key="5">
    <source>
        <dbReference type="ARBA" id="ARBA00022837"/>
    </source>
</evidence>
<evidence type="ECO:0000259" key="10">
    <source>
        <dbReference type="PROSITE" id="PS50853"/>
    </source>
</evidence>
<keyword evidence="4" id="KW-0677">Repeat</keyword>
<evidence type="ECO:0000256" key="8">
    <source>
        <dbReference type="SAM" id="MobiDB-lite"/>
    </source>
</evidence>
<comment type="caution">
    <text evidence="12">The sequence shown here is derived from an EMBL/GenBank/DDBJ whole genome shotgun (WGS) entry which is preliminary data.</text>
</comment>
<feature type="domain" description="Cadherin" evidence="9">
    <location>
        <begin position="706"/>
        <end position="798"/>
    </location>
</feature>
<dbReference type="Pfam" id="PF00395">
    <property type="entry name" value="SLH"/>
    <property type="match status" value="3"/>
</dbReference>
<organism evidence="12 13">
    <name type="scientific">Marinicrinis sediminis</name>
    <dbReference type="NCBI Taxonomy" id="1652465"/>
    <lineage>
        <taxon>Bacteria</taxon>
        <taxon>Bacillati</taxon>
        <taxon>Bacillota</taxon>
        <taxon>Bacilli</taxon>
        <taxon>Bacillales</taxon>
        <taxon>Paenibacillaceae</taxon>
    </lineage>
</organism>
<dbReference type="InterPro" id="IPR013783">
    <property type="entry name" value="Ig-like_fold"/>
</dbReference>
<accession>A0ABW5R8A6</accession>
<evidence type="ECO:0000259" key="11">
    <source>
        <dbReference type="PROSITE" id="PS51272"/>
    </source>
</evidence>
<dbReference type="PROSITE" id="PS51272">
    <property type="entry name" value="SLH"/>
    <property type="match status" value="3"/>
</dbReference>
<evidence type="ECO:0000256" key="6">
    <source>
        <dbReference type="ARBA" id="ARBA00022989"/>
    </source>
</evidence>
<dbReference type="SUPFAM" id="SSF49313">
    <property type="entry name" value="Cadherin-like"/>
    <property type="match status" value="5"/>
</dbReference>
<evidence type="ECO:0000256" key="3">
    <source>
        <dbReference type="ARBA" id="ARBA00022729"/>
    </source>
</evidence>
<dbReference type="Proteomes" id="UP001597497">
    <property type="component" value="Unassembled WGS sequence"/>
</dbReference>
<dbReference type="SMART" id="SM00060">
    <property type="entry name" value="FN3"/>
    <property type="match status" value="1"/>
</dbReference>
<dbReference type="CDD" id="cd11304">
    <property type="entry name" value="Cadherin_repeat"/>
    <property type="match status" value="5"/>
</dbReference>
<evidence type="ECO:0000256" key="4">
    <source>
        <dbReference type="ARBA" id="ARBA00022737"/>
    </source>
</evidence>
<keyword evidence="6" id="KW-1133">Transmembrane helix</keyword>
<dbReference type="PANTHER" id="PTHR24027">
    <property type="entry name" value="CADHERIN-23"/>
    <property type="match status" value="1"/>
</dbReference>
<dbReference type="SMART" id="SM00112">
    <property type="entry name" value="CA"/>
    <property type="match status" value="5"/>
</dbReference>
<dbReference type="Gene3D" id="2.60.40.10">
    <property type="entry name" value="Immunoglobulins"/>
    <property type="match status" value="1"/>
</dbReference>
<dbReference type="SMART" id="SM00736">
    <property type="entry name" value="CADG"/>
    <property type="match status" value="4"/>
</dbReference>
<dbReference type="PROSITE" id="PS50853">
    <property type="entry name" value="FN3"/>
    <property type="match status" value="1"/>
</dbReference>
<feature type="domain" description="SLH" evidence="11">
    <location>
        <begin position="1222"/>
        <end position="1281"/>
    </location>
</feature>
<gene>
    <name evidence="12" type="ORF">ACFSUC_04210</name>
</gene>
<keyword evidence="7" id="KW-0472">Membrane</keyword>
<feature type="domain" description="Cadherin" evidence="9">
    <location>
        <begin position="392"/>
        <end position="484"/>
    </location>
</feature>
<sequence length="1412" mass="150086">MYYVNLSNGSIGRNSAYDSTPPAPAAPATPTGLTVSSATETTVDLTWSNQTDDNGGYKIYRSTTSGGSFTEAGSTNADVANYQDTGLTGGTTYYYQISAVHNAAESSPTNEVSATTTVPDTTPVVAIGTDGITEPAGGQDDGIINKVESESNFTVDAKFTDATSDTGTIYLVPSGSYATEANLQAVDIAAVSAPLNNTDYDLTVTANSLTDHTQYDLYAVDADGDVSSPVKVFDTDFSITITSSGTGDLVADISIVEETTTMDPTYGDDNGKIVVSSGQLTSTDGEAFKVERFFDYLPDGEIDPTTIEHTYSNRNPYVYGNGQYGASYNGDLLTGLDSDGTGSTGGYIFTNENYHAYIRFVDQAGNPTVWYFVNQDEKNSAPTNVMLDSQHIDEGTGTNVKVGTLSTTDDDQGDTHTYTLVSGEGDTDNSLFDIANTNELVVKNRSSLTAGQTYSVRIQTNDGKAEFAKSFTISVNDVQLPPAYESDLSDGSHTVSIDETVNAGVLIYDVDANDGDGGNTDTNVTYAITDGNTDVDGDSTLPFAIDPNTGVVTVQDAGDLDAESGTTSFSLTIQANDGEATHNLSTAALTVNLNDISPQVTANQSFSVAESETNGATIGTVAATGDDDSVTFTIQSGNTGSAFAIEATTGVLSVANTSAIDYEASTSFALTVRVSDGTNHADETVSVNVTNDNEAPSDIALSVSRVNENESSGTLVGTLSATDEDSGDTFTFSLVSGSGHTDNASFVIEGTTLKTGASFDYETQDTYSIRVRVTDRQGAFFEEAFTIAIQDVNETPTGVSLTTSSVDENVASATIIGTLTATDEDAGETFTYLFANGTGDTDNTSFTIDGSTLKTNAVFDHEVKDSYSIRVRATDSANNLYEEALTIRIQDVNETPTDITLSSTEVRENLSVGAIVGALNTEDPDQGDTFTYTLSAGGDHFSIEGSNLLTKAILNYEAKSSYDIEINVTDSGGATYTKSFTIQVIDMNEVPPKPADNEVEVLVNGKVEKAGTATTEEVKGQKVTRVVVDEAKLQKRLEEEGMGATITVPFNPDSDVAVSELNGQMIKNMEQKQAVVEIRKGNASYTLPAQQINIDVVSERFGTNLVLQDIKIKIEVAESQEDTKRLVEHAASRGGFTVVAPPLDFKVQAVYGNKTEEVTKFNAYIERTVTIPEGMDPDKITTGIVVEPDGTVRHVPTKVIQTDGQYVAQINSLTNSTYSVVWHPVAFKDVEQHWAREAVNDMGSRMVISGIGQGEFQPDRNITRAEFSAIIVRGLGLKLESGTVPFADVEPAVWYHDAIHTAYANDLISGFEDGTFRPNESITREQAMVIMAKAMKLTALTSKLSSQSAEVVLQPFEDAANASSWAAESAAASVQAGIVSGRNQNQLAPKAFVTRAEVAMMMQRLLQKSDLI</sequence>
<evidence type="ECO:0000313" key="13">
    <source>
        <dbReference type="Proteomes" id="UP001597497"/>
    </source>
</evidence>
<dbReference type="InterPro" id="IPR006644">
    <property type="entry name" value="Cadg"/>
</dbReference>
<keyword evidence="2" id="KW-0812">Transmembrane</keyword>
<protein>
    <submittedName>
        <fullName evidence="12">Cadherin domain-containing protein</fullName>
    </submittedName>
</protein>
<dbReference type="RefSeq" id="WP_379928238.1">
    <property type="nucleotide sequence ID" value="NZ_JBHUMM010000007.1"/>
</dbReference>
<feature type="domain" description="SLH" evidence="11">
    <location>
        <begin position="1282"/>
        <end position="1345"/>
    </location>
</feature>
<evidence type="ECO:0000259" key="9">
    <source>
        <dbReference type="PROSITE" id="PS50268"/>
    </source>
</evidence>
<evidence type="ECO:0000256" key="1">
    <source>
        <dbReference type="ARBA" id="ARBA00004167"/>
    </source>
</evidence>
<evidence type="ECO:0000313" key="12">
    <source>
        <dbReference type="EMBL" id="MFD2670809.1"/>
    </source>
</evidence>
<dbReference type="EMBL" id="JBHUMM010000007">
    <property type="protein sequence ID" value="MFD2670809.1"/>
    <property type="molecule type" value="Genomic_DNA"/>
</dbReference>
<dbReference type="InterPro" id="IPR001119">
    <property type="entry name" value="SLH_dom"/>
</dbReference>
<keyword evidence="13" id="KW-1185">Reference proteome</keyword>
<dbReference type="InterPro" id="IPR003961">
    <property type="entry name" value="FN3_dom"/>
</dbReference>
<dbReference type="Pfam" id="PF00028">
    <property type="entry name" value="Cadherin"/>
    <property type="match status" value="5"/>
</dbReference>
<feature type="domain" description="Cadherin" evidence="9">
    <location>
        <begin position="600"/>
        <end position="698"/>
    </location>
</feature>
<dbReference type="CDD" id="cd00063">
    <property type="entry name" value="FN3"/>
    <property type="match status" value="1"/>
</dbReference>
<dbReference type="Gene3D" id="2.60.40.60">
    <property type="entry name" value="Cadherins"/>
    <property type="match status" value="6"/>
</dbReference>
<name>A0ABW5R8A6_9BACL</name>
<dbReference type="InterPro" id="IPR002126">
    <property type="entry name" value="Cadherin-like_dom"/>
</dbReference>
<feature type="domain" description="Cadherin" evidence="9">
    <location>
        <begin position="489"/>
        <end position="606"/>
    </location>
</feature>
<keyword evidence="5" id="KW-0106">Calcium</keyword>
<feature type="domain" description="SLH" evidence="11">
    <location>
        <begin position="1353"/>
        <end position="1412"/>
    </location>
</feature>
<dbReference type="PRINTS" id="PR00205">
    <property type="entry name" value="CADHERIN"/>
</dbReference>
<evidence type="ECO:0000256" key="2">
    <source>
        <dbReference type="ARBA" id="ARBA00022692"/>
    </source>
</evidence>
<dbReference type="SUPFAM" id="SSF49265">
    <property type="entry name" value="Fibronectin type III"/>
    <property type="match status" value="1"/>
</dbReference>
<feature type="domain" description="Fibronectin type-III" evidence="10">
    <location>
        <begin position="29"/>
        <end position="120"/>
    </location>
</feature>
<dbReference type="InterPro" id="IPR036116">
    <property type="entry name" value="FN3_sf"/>
</dbReference>
<evidence type="ECO:0000256" key="7">
    <source>
        <dbReference type="ARBA" id="ARBA00023136"/>
    </source>
</evidence>
<dbReference type="InterPro" id="IPR039808">
    <property type="entry name" value="Cadherin"/>
</dbReference>
<dbReference type="InterPro" id="IPR015919">
    <property type="entry name" value="Cadherin-like_sf"/>
</dbReference>
<feature type="domain" description="Cadherin" evidence="9">
    <location>
        <begin position="898"/>
        <end position="994"/>
    </location>
</feature>
<comment type="subcellular location">
    <subcellularLocation>
        <location evidence="1">Membrane</location>
        <topology evidence="1">Single-pass membrane protein</topology>
    </subcellularLocation>
</comment>
<feature type="domain" description="Cadherin" evidence="9">
    <location>
        <begin position="798"/>
        <end position="898"/>
    </location>
</feature>
<dbReference type="Pfam" id="PF00041">
    <property type="entry name" value="fn3"/>
    <property type="match status" value="1"/>
</dbReference>
<keyword evidence="3" id="KW-0732">Signal</keyword>